<proteinExistence type="predicted"/>
<dbReference type="EMBL" id="MFVR01000026">
    <property type="protein sequence ID" value="OGJ01252.1"/>
    <property type="molecule type" value="Genomic_DNA"/>
</dbReference>
<protein>
    <submittedName>
        <fullName evidence="3">Uncharacterized protein</fullName>
    </submittedName>
</protein>
<accession>A0A1F6Y4H9</accession>
<keyword evidence="2" id="KW-1133">Transmembrane helix</keyword>
<comment type="caution">
    <text evidence="3">The sequence shown here is derived from an EMBL/GenBank/DDBJ whole genome shotgun (WGS) entry which is preliminary data.</text>
</comment>
<evidence type="ECO:0000256" key="2">
    <source>
        <dbReference type="SAM" id="Phobius"/>
    </source>
</evidence>
<dbReference type="AlphaFoldDB" id="A0A1F6Y4H9"/>
<keyword evidence="2" id="KW-0472">Membrane</keyword>
<feature type="region of interest" description="Disordered" evidence="1">
    <location>
        <begin position="1"/>
        <end position="25"/>
    </location>
</feature>
<feature type="transmembrane region" description="Helical" evidence="2">
    <location>
        <begin position="100"/>
        <end position="120"/>
    </location>
</feature>
<sequence>MANEKKKNDFDEDKITQRTEQHDKDISGITDRLSALENKLKPDQVALLLESAEADSKKLDTLFSKLFCNMLDKDPNVKIAITNRLKTVDRDSVKSFWKKFGFTIWSIALIILGAVAYAMASKYIN</sequence>
<organism evidence="3 4">
    <name type="scientific">Candidatus Nomurabacteria bacterium RIFCSPLOWO2_12_FULL_37_8</name>
    <dbReference type="NCBI Taxonomy" id="1801793"/>
    <lineage>
        <taxon>Bacteria</taxon>
        <taxon>Candidatus Nomuraibacteriota</taxon>
    </lineage>
</organism>
<keyword evidence="2" id="KW-0812">Transmembrane</keyword>
<name>A0A1F6Y4H9_9BACT</name>
<evidence type="ECO:0000256" key="1">
    <source>
        <dbReference type="SAM" id="MobiDB-lite"/>
    </source>
</evidence>
<evidence type="ECO:0000313" key="3">
    <source>
        <dbReference type="EMBL" id="OGJ01252.1"/>
    </source>
</evidence>
<gene>
    <name evidence="3" type="ORF">A3G98_00555</name>
</gene>
<dbReference type="Proteomes" id="UP000178661">
    <property type="component" value="Unassembled WGS sequence"/>
</dbReference>
<reference evidence="3 4" key="1">
    <citation type="journal article" date="2016" name="Nat. Commun.">
        <title>Thousands of microbial genomes shed light on interconnected biogeochemical processes in an aquifer system.</title>
        <authorList>
            <person name="Anantharaman K."/>
            <person name="Brown C.T."/>
            <person name="Hug L.A."/>
            <person name="Sharon I."/>
            <person name="Castelle C.J."/>
            <person name="Probst A.J."/>
            <person name="Thomas B.C."/>
            <person name="Singh A."/>
            <person name="Wilkins M.J."/>
            <person name="Karaoz U."/>
            <person name="Brodie E.L."/>
            <person name="Williams K.H."/>
            <person name="Hubbard S.S."/>
            <person name="Banfield J.F."/>
        </authorList>
    </citation>
    <scope>NUCLEOTIDE SEQUENCE [LARGE SCALE GENOMIC DNA]</scope>
</reference>
<evidence type="ECO:0000313" key="4">
    <source>
        <dbReference type="Proteomes" id="UP000178661"/>
    </source>
</evidence>